<evidence type="ECO:0000313" key="2">
    <source>
        <dbReference type="EMBL" id="TNV86233.1"/>
    </source>
</evidence>
<comment type="caution">
    <text evidence="2">The sequence shown here is derived from an EMBL/GenBank/DDBJ whole genome shotgun (WGS) entry which is preliminary data.</text>
</comment>
<feature type="chain" id="PRO_5035326834" evidence="1">
    <location>
        <begin position="20"/>
        <end position="1387"/>
    </location>
</feature>
<sequence>MKPFVAFALTFLLIQGACGQSCALSPNYIKGFAQVYEHLTTFDVSQASAIETDNKGSVYACGTGDFDTTGWYTRQYSQAFIFKTNYAGALQWKFLFSPLLDYYTFCNGLAWAADISDTSLTTAQPLVFVGHTYIQYGGGVEDQRCFVAQVNDDLGGGLVYSFVLDYMGVQEHTCVQAKYFYSASTVNTVYILGQLKGMSQIHNKPFIMLYNTQTNLITQLSIMENLGVTMTGIDMEFSFELNALFLLGNMRSYKFSYQNQDCFIIKTSIDQTSPFNLNGRLSGALLGTPSTSDTCTGLATNRYDWQVVTALSIATQPSNSASVAICHIIMMNEYHDIRWSREFGNGDPITPAYYQDDGCPDAVISDDGFLVIVIGHTYDFTSLATPVQTLDMYILVLKVGDGTILKQRFFTANKDDWFHSIKLVRDTLYILGDTTSVIPWAAGPDPVDYVRRAAIVFKMNIDLIEANCWGSDYWASKFPIFDNTGRWISDQSIVGFYWMPESALGSWVRRQMTDYYPGLGYSIDITFQLIQKLIYQCTFATYFDLADAPEYLVATTAKEAAYQVSQFCHDIKISMGINAVTFTNDTQVDLMIKLNAPNGFFFEKAKTQINGIPKYPGDYGIRFSYIDTLGLSHYGFMRVTSDGENKANRLYLPNTAVDRPFTYTLVDEELFSSITYPIMYYELASQPTWLTINDRVLSGTPTYVSTQTFPLTLTFSLSAFDETRGKTTIQVQIIITNQQPILVKDSNLTLCAFQSKQFYYQLPFESSFSDQDFQQLTTVLLIDNSASLPFNGGITFDQVSKAFIGTPTLLAPAKHLLNIRASDTFSVSNGIQRLQIEVLPQPSSLPVFVGNLTEKCIVITQANATITQWSDDEVKMLDFGMCLPKIEDRQRYSISGVEAGLKWPFDKVNGKLTIIKPTYKQFQTNMVLKIVLNDPEYQCFDRKISINLIIDIQPSYPSITELKYKGKPSSWFYQTIALSEILLGNQDLLIGQGYKVGFDRSLSKWVEIILTQNQTLKIFGFTEGQANLNIINLPLTILGKGQYSHSFIVLLSIDISEERPSLQVNNAYLTNQTLQYSIIQGYLTNLTIPYQIIYAQDPLNPPYSLDLRNATIEDIISLSISSNPPWVILDVSTLTLRAKAPFLSPEITSLTYYFNLHALDSISGTYEMVTIVLTIERSMASELKASKGLVEIDVMEGTSIVEEMNEMFENTDEDVVYVAYSPDKFTAEAKWWPEWVKLNQRHQQIHIETPALKEKGEAETYHIWLQAYNKALVQDVESGIFQPPTVQLTITITPNFAKLGRITSLHESATALYITGALISCLALSLIAFTQKPLEKPKNLIKSSEEAKLKEILKEEKKLKQGLYKFIIENGGTISGWKRGQIPDQQP</sequence>
<dbReference type="GO" id="GO:0016020">
    <property type="term" value="C:membrane"/>
    <property type="evidence" value="ECO:0007669"/>
    <property type="project" value="InterPro"/>
</dbReference>
<dbReference type="EMBL" id="RRYP01001221">
    <property type="protein sequence ID" value="TNV86233.1"/>
    <property type="molecule type" value="Genomic_DNA"/>
</dbReference>
<proteinExistence type="predicted"/>
<organism evidence="2 3">
    <name type="scientific">Halteria grandinella</name>
    <dbReference type="NCBI Taxonomy" id="5974"/>
    <lineage>
        <taxon>Eukaryota</taxon>
        <taxon>Sar</taxon>
        <taxon>Alveolata</taxon>
        <taxon>Ciliophora</taxon>
        <taxon>Intramacronucleata</taxon>
        <taxon>Spirotrichea</taxon>
        <taxon>Stichotrichia</taxon>
        <taxon>Sporadotrichida</taxon>
        <taxon>Halteriidae</taxon>
        <taxon>Halteria</taxon>
    </lineage>
</organism>
<reference evidence="2" key="1">
    <citation type="submission" date="2019-06" db="EMBL/GenBank/DDBJ databases">
        <authorList>
            <person name="Zheng W."/>
        </authorList>
    </citation>
    <scope>NUCLEOTIDE SEQUENCE</scope>
    <source>
        <strain evidence="2">QDHG01</strain>
    </source>
</reference>
<dbReference type="Pfam" id="PF05345">
    <property type="entry name" value="He_PIG"/>
    <property type="match status" value="1"/>
</dbReference>
<dbReference type="Proteomes" id="UP000785679">
    <property type="component" value="Unassembled WGS sequence"/>
</dbReference>
<dbReference type="InterPro" id="IPR013783">
    <property type="entry name" value="Ig-like_fold"/>
</dbReference>
<dbReference type="InterPro" id="IPR015919">
    <property type="entry name" value="Cadherin-like_sf"/>
</dbReference>
<dbReference type="OrthoDB" id="10676363at2759"/>
<feature type="signal peptide" evidence="1">
    <location>
        <begin position="1"/>
        <end position="19"/>
    </location>
</feature>
<evidence type="ECO:0000313" key="3">
    <source>
        <dbReference type="Proteomes" id="UP000785679"/>
    </source>
</evidence>
<keyword evidence="1" id="KW-0732">Signal</keyword>
<dbReference type="SUPFAM" id="SSF49313">
    <property type="entry name" value="Cadherin-like"/>
    <property type="match status" value="2"/>
</dbReference>
<dbReference type="Gene3D" id="2.60.40.10">
    <property type="entry name" value="Immunoglobulins"/>
    <property type="match status" value="1"/>
</dbReference>
<keyword evidence="3" id="KW-1185">Reference proteome</keyword>
<evidence type="ECO:0000256" key="1">
    <source>
        <dbReference type="SAM" id="SignalP"/>
    </source>
</evidence>
<dbReference type="GO" id="GO:0005509">
    <property type="term" value="F:calcium ion binding"/>
    <property type="evidence" value="ECO:0007669"/>
    <property type="project" value="InterPro"/>
</dbReference>
<name>A0A8J8P3F3_HALGN</name>
<gene>
    <name evidence="2" type="ORF">FGO68_gene7989</name>
</gene>
<protein>
    <submittedName>
        <fullName evidence="2">Uncharacterized protein</fullName>
    </submittedName>
</protein>
<accession>A0A8J8P3F3</accession>